<feature type="domain" description="DUF3806" evidence="1">
    <location>
        <begin position="74"/>
        <end position="159"/>
    </location>
</feature>
<keyword evidence="3" id="KW-1185">Reference proteome</keyword>
<name>A0A261U0N0_9BORD</name>
<protein>
    <recommendedName>
        <fullName evidence="1">DUF3806 domain-containing protein</fullName>
    </recommendedName>
</protein>
<dbReference type="AlphaFoldDB" id="A0A261U0N0"/>
<dbReference type="EMBL" id="NEVP01000001">
    <property type="protein sequence ID" value="OZI55047.1"/>
    <property type="molecule type" value="Genomic_DNA"/>
</dbReference>
<evidence type="ECO:0000313" key="3">
    <source>
        <dbReference type="Proteomes" id="UP000216913"/>
    </source>
</evidence>
<sequence length="177" mass="20128">MRAVWRIAEGGPGATRIRLARLAPHPASLMLGGMQPNIEALTPDEQRVLDEQFAHADELVQSLTGKPLDGTLSDLVRLQRLLDTKTIEPEAEYTLTSLGVAFGRVLTRNHPDYQWWITEDEYGRDPVVRYKETSLLVFPSIMLLKRVESRSEFTVPGLYEEMLAQLEDLRLQYYADA</sequence>
<dbReference type="OrthoDB" id="8781168at2"/>
<evidence type="ECO:0000313" key="2">
    <source>
        <dbReference type="EMBL" id="OZI55047.1"/>
    </source>
</evidence>
<accession>A0A261U0N0</accession>
<evidence type="ECO:0000259" key="1">
    <source>
        <dbReference type="Pfam" id="PF12713"/>
    </source>
</evidence>
<proteinExistence type="predicted"/>
<dbReference type="InterPro" id="IPR024266">
    <property type="entry name" value="DUF3806"/>
</dbReference>
<dbReference type="Gene3D" id="1.20.120.1090">
    <property type="match status" value="1"/>
</dbReference>
<gene>
    <name evidence="2" type="ORF">CAL25_01120</name>
</gene>
<organism evidence="2 3">
    <name type="scientific">Bordetella genomosp. 5</name>
    <dbReference type="NCBI Taxonomy" id="1395608"/>
    <lineage>
        <taxon>Bacteria</taxon>
        <taxon>Pseudomonadati</taxon>
        <taxon>Pseudomonadota</taxon>
        <taxon>Betaproteobacteria</taxon>
        <taxon>Burkholderiales</taxon>
        <taxon>Alcaligenaceae</taxon>
        <taxon>Bordetella</taxon>
    </lineage>
</organism>
<dbReference type="Proteomes" id="UP000216913">
    <property type="component" value="Unassembled WGS sequence"/>
</dbReference>
<dbReference type="Pfam" id="PF12713">
    <property type="entry name" value="DUF3806"/>
    <property type="match status" value="1"/>
</dbReference>
<reference evidence="2 3" key="1">
    <citation type="submission" date="2017-05" db="EMBL/GenBank/DDBJ databases">
        <title>Complete and WGS of Bordetella genogroups.</title>
        <authorList>
            <person name="Spilker T."/>
            <person name="LiPuma J."/>
        </authorList>
    </citation>
    <scope>NUCLEOTIDE SEQUENCE [LARGE SCALE GENOMIC DNA]</scope>
    <source>
        <strain evidence="2 3">AU10456</strain>
    </source>
</reference>
<comment type="caution">
    <text evidence="2">The sequence shown here is derived from an EMBL/GenBank/DDBJ whole genome shotgun (WGS) entry which is preliminary data.</text>
</comment>